<evidence type="ECO:0000259" key="6">
    <source>
        <dbReference type="PROSITE" id="PS50977"/>
    </source>
</evidence>
<reference evidence="7" key="1">
    <citation type="submission" date="2023-07" db="EMBL/GenBank/DDBJ databases">
        <title>Sorghum-associated microbial communities from plants grown in Nebraska, USA.</title>
        <authorList>
            <person name="Schachtman D."/>
        </authorList>
    </citation>
    <scope>NUCLEOTIDE SEQUENCE</scope>
    <source>
        <strain evidence="7">BE80</strain>
    </source>
</reference>
<dbReference type="GO" id="GO:0003700">
    <property type="term" value="F:DNA-binding transcription factor activity"/>
    <property type="evidence" value="ECO:0007669"/>
    <property type="project" value="TreeGrafter"/>
</dbReference>
<evidence type="ECO:0000256" key="2">
    <source>
        <dbReference type="ARBA" id="ARBA00023015"/>
    </source>
</evidence>
<dbReference type="InterPro" id="IPR001647">
    <property type="entry name" value="HTH_TetR"/>
</dbReference>
<dbReference type="SUPFAM" id="SSF48498">
    <property type="entry name" value="Tetracyclin repressor-like, C-terminal domain"/>
    <property type="match status" value="1"/>
</dbReference>
<sequence>MPKIVDHDKQRLLVAEAAWRVIRRDGMEHTSVRNIAKEANLSTGSMRHYFSTQSDLLLYAMNLVSERVTHRYHQMSLTGPPLEDMKKILLELLPNTDEKFAEMEVWFAFTVKSKTDPALKSLADNVYNELRQMATYVITHLMELRLTSLDLNVELEIERLYALIDGLAIHAILRPESMNAKVMDDILTLHLASLCDSQES</sequence>
<name>A0AAP5H8P4_PAEAM</name>
<dbReference type="InterPro" id="IPR039538">
    <property type="entry name" value="BetI_C"/>
</dbReference>
<dbReference type="GO" id="GO:0000976">
    <property type="term" value="F:transcription cis-regulatory region binding"/>
    <property type="evidence" value="ECO:0007669"/>
    <property type="project" value="TreeGrafter"/>
</dbReference>
<feature type="domain" description="HTH tetR-type" evidence="6">
    <location>
        <begin position="8"/>
        <end position="68"/>
    </location>
</feature>
<proteinExistence type="predicted"/>
<evidence type="ECO:0000256" key="4">
    <source>
        <dbReference type="ARBA" id="ARBA00023163"/>
    </source>
</evidence>
<keyword evidence="3 5" id="KW-0238">DNA-binding</keyword>
<dbReference type="PROSITE" id="PS50977">
    <property type="entry name" value="HTH_TETR_2"/>
    <property type="match status" value="1"/>
</dbReference>
<dbReference type="Gene3D" id="1.10.357.10">
    <property type="entry name" value="Tetracycline Repressor, domain 2"/>
    <property type="match status" value="1"/>
</dbReference>
<dbReference type="Pfam" id="PF00440">
    <property type="entry name" value="TetR_N"/>
    <property type="match status" value="1"/>
</dbReference>
<protein>
    <submittedName>
        <fullName evidence="7">AcrR family transcriptional regulator</fullName>
    </submittedName>
</protein>
<dbReference type="Proteomes" id="UP001254832">
    <property type="component" value="Unassembled WGS sequence"/>
</dbReference>
<keyword evidence="1" id="KW-0678">Repressor</keyword>
<evidence type="ECO:0000256" key="3">
    <source>
        <dbReference type="ARBA" id="ARBA00023125"/>
    </source>
</evidence>
<accession>A0AAP5H8P4</accession>
<keyword evidence="2" id="KW-0805">Transcription regulation</keyword>
<evidence type="ECO:0000256" key="5">
    <source>
        <dbReference type="PROSITE-ProRule" id="PRU00335"/>
    </source>
</evidence>
<dbReference type="SUPFAM" id="SSF46689">
    <property type="entry name" value="Homeodomain-like"/>
    <property type="match status" value="1"/>
</dbReference>
<evidence type="ECO:0000313" key="8">
    <source>
        <dbReference type="Proteomes" id="UP001254832"/>
    </source>
</evidence>
<dbReference type="EMBL" id="JAVDTR010000024">
    <property type="protein sequence ID" value="MDR6727166.1"/>
    <property type="molecule type" value="Genomic_DNA"/>
</dbReference>
<organism evidence="7 8">
    <name type="scientific">Paenibacillus amylolyticus</name>
    <dbReference type="NCBI Taxonomy" id="1451"/>
    <lineage>
        <taxon>Bacteria</taxon>
        <taxon>Bacillati</taxon>
        <taxon>Bacillota</taxon>
        <taxon>Bacilli</taxon>
        <taxon>Bacillales</taxon>
        <taxon>Paenibacillaceae</taxon>
        <taxon>Paenibacillus</taxon>
    </lineage>
</organism>
<dbReference type="AlphaFoldDB" id="A0AAP5H8P4"/>
<evidence type="ECO:0000256" key="1">
    <source>
        <dbReference type="ARBA" id="ARBA00022491"/>
    </source>
</evidence>
<evidence type="ECO:0000313" key="7">
    <source>
        <dbReference type="EMBL" id="MDR6727166.1"/>
    </source>
</evidence>
<feature type="DNA-binding region" description="H-T-H motif" evidence="5">
    <location>
        <begin position="31"/>
        <end position="50"/>
    </location>
</feature>
<dbReference type="PANTHER" id="PTHR30055">
    <property type="entry name" value="HTH-TYPE TRANSCRIPTIONAL REGULATOR RUTR"/>
    <property type="match status" value="1"/>
</dbReference>
<dbReference type="InterPro" id="IPR009057">
    <property type="entry name" value="Homeodomain-like_sf"/>
</dbReference>
<dbReference type="InterPro" id="IPR050109">
    <property type="entry name" value="HTH-type_TetR-like_transc_reg"/>
</dbReference>
<comment type="caution">
    <text evidence="7">The sequence shown here is derived from an EMBL/GenBank/DDBJ whole genome shotgun (WGS) entry which is preliminary data.</text>
</comment>
<dbReference type="Pfam" id="PF13977">
    <property type="entry name" value="TetR_C_6"/>
    <property type="match status" value="1"/>
</dbReference>
<dbReference type="RefSeq" id="WP_310145875.1">
    <property type="nucleotide sequence ID" value="NZ_JAVDTR010000024.1"/>
</dbReference>
<keyword evidence="4" id="KW-0804">Transcription</keyword>
<dbReference type="InterPro" id="IPR036271">
    <property type="entry name" value="Tet_transcr_reg_TetR-rel_C_sf"/>
</dbReference>
<dbReference type="PANTHER" id="PTHR30055:SF226">
    <property type="entry name" value="HTH-TYPE TRANSCRIPTIONAL REGULATOR PKSA"/>
    <property type="match status" value="1"/>
</dbReference>
<dbReference type="InterPro" id="IPR023772">
    <property type="entry name" value="DNA-bd_HTH_TetR-type_CS"/>
</dbReference>
<dbReference type="PROSITE" id="PS01081">
    <property type="entry name" value="HTH_TETR_1"/>
    <property type="match status" value="1"/>
</dbReference>
<gene>
    <name evidence="7" type="ORF">J2W91_005692</name>
</gene>